<evidence type="ECO:0000313" key="11">
    <source>
        <dbReference type="Proteomes" id="UP000829291"/>
    </source>
</evidence>
<dbReference type="PANTHER" id="PTHR45618">
    <property type="entry name" value="MITOCHONDRIAL DICARBOXYLATE CARRIER-RELATED"/>
    <property type="match status" value="1"/>
</dbReference>
<feature type="repeat" description="Solcar" evidence="8">
    <location>
        <begin position="110"/>
        <end position="201"/>
    </location>
</feature>
<feature type="repeat" description="Solcar" evidence="8">
    <location>
        <begin position="18"/>
        <end position="101"/>
    </location>
</feature>
<organism evidence="12">
    <name type="scientific">Neodiprion lecontei</name>
    <name type="common">Redheaded pine sawfly</name>
    <dbReference type="NCBI Taxonomy" id="441921"/>
    <lineage>
        <taxon>Eukaryota</taxon>
        <taxon>Metazoa</taxon>
        <taxon>Ecdysozoa</taxon>
        <taxon>Arthropoda</taxon>
        <taxon>Hexapoda</taxon>
        <taxon>Insecta</taxon>
        <taxon>Pterygota</taxon>
        <taxon>Neoptera</taxon>
        <taxon>Endopterygota</taxon>
        <taxon>Hymenoptera</taxon>
        <taxon>Tenthredinoidea</taxon>
        <taxon>Diprionidae</taxon>
        <taxon>Diprioninae</taxon>
        <taxon>Neodiprion</taxon>
    </lineage>
</organism>
<dbReference type="InterPro" id="IPR023395">
    <property type="entry name" value="MCP_dom_sf"/>
</dbReference>
<dbReference type="InterPro" id="IPR018108">
    <property type="entry name" value="MCP_transmembrane"/>
</dbReference>
<dbReference type="AlphaFoldDB" id="A0A6J0BTP7"/>
<dbReference type="Pfam" id="PF00153">
    <property type="entry name" value="Mito_carr"/>
    <property type="match status" value="3"/>
</dbReference>
<evidence type="ECO:0000256" key="2">
    <source>
        <dbReference type="ARBA" id="ARBA00006375"/>
    </source>
</evidence>
<comment type="subcellular location">
    <subcellularLocation>
        <location evidence="1">Membrane</location>
        <topology evidence="1">Multi-pass membrane protein</topology>
    </subcellularLocation>
</comment>
<evidence type="ECO:0000256" key="3">
    <source>
        <dbReference type="ARBA" id="ARBA00022448"/>
    </source>
</evidence>
<keyword evidence="7 8" id="KW-0472">Membrane</keyword>
<dbReference type="InterPro" id="IPR050391">
    <property type="entry name" value="Mito_Metabolite_Transporter"/>
</dbReference>
<keyword evidence="4 8" id="KW-0812">Transmembrane</keyword>
<protein>
    <submittedName>
        <fullName evidence="12">Mitochondrial 2-oxoglutarate/malate carrier protein-like</fullName>
    </submittedName>
</protein>
<keyword evidence="5" id="KW-0677">Repeat</keyword>
<evidence type="ECO:0000256" key="5">
    <source>
        <dbReference type="ARBA" id="ARBA00022737"/>
    </source>
</evidence>
<dbReference type="Proteomes" id="UP000829291">
    <property type="component" value="Chromosome 1"/>
</dbReference>
<dbReference type="SUPFAM" id="SSF103506">
    <property type="entry name" value="Mitochondrial carrier"/>
    <property type="match status" value="1"/>
</dbReference>
<name>A0A6J0BTP7_NEOLC</name>
<feature type="transmembrane region" description="Helical" evidence="10">
    <location>
        <begin position="21"/>
        <end position="41"/>
    </location>
</feature>
<evidence type="ECO:0000313" key="12">
    <source>
        <dbReference type="RefSeq" id="XP_015517358.2"/>
    </source>
</evidence>
<evidence type="ECO:0000256" key="6">
    <source>
        <dbReference type="ARBA" id="ARBA00022989"/>
    </source>
</evidence>
<gene>
    <name evidence="12" type="primary">LOC107222487</name>
</gene>
<proteinExistence type="inferred from homology"/>
<dbReference type="Gene3D" id="1.50.40.10">
    <property type="entry name" value="Mitochondrial carrier domain"/>
    <property type="match status" value="1"/>
</dbReference>
<keyword evidence="3 9" id="KW-0813">Transport</keyword>
<comment type="similarity">
    <text evidence="2 9">Belongs to the mitochondrial carrier (TC 2.A.29) family.</text>
</comment>
<dbReference type="PROSITE" id="PS50920">
    <property type="entry name" value="SOLCAR"/>
    <property type="match status" value="3"/>
</dbReference>
<reference evidence="12" key="1">
    <citation type="submission" date="2025-08" db="UniProtKB">
        <authorList>
            <consortium name="RefSeq"/>
        </authorList>
    </citation>
    <scope>IDENTIFICATION</scope>
    <source>
        <tissue evidence="12">Thorax and Abdomen</tissue>
    </source>
</reference>
<evidence type="ECO:0000256" key="7">
    <source>
        <dbReference type="ARBA" id="ARBA00023136"/>
    </source>
</evidence>
<dbReference type="GeneID" id="107222487"/>
<dbReference type="OrthoDB" id="448427at2759"/>
<dbReference type="GO" id="GO:0005743">
    <property type="term" value="C:mitochondrial inner membrane"/>
    <property type="evidence" value="ECO:0007669"/>
    <property type="project" value="UniProtKB-SubCell"/>
</dbReference>
<dbReference type="KEGG" id="nlo:107222487"/>
<evidence type="ECO:0000256" key="10">
    <source>
        <dbReference type="SAM" id="Phobius"/>
    </source>
</evidence>
<evidence type="ECO:0000256" key="9">
    <source>
        <dbReference type="RuleBase" id="RU000488"/>
    </source>
</evidence>
<accession>A0A6J0BTP7</accession>
<dbReference type="RefSeq" id="XP_015517358.2">
    <property type="nucleotide sequence ID" value="XM_015661872.2"/>
</dbReference>
<dbReference type="InParanoid" id="A0A6J0BTP7"/>
<evidence type="ECO:0000256" key="4">
    <source>
        <dbReference type="ARBA" id="ARBA00022692"/>
    </source>
</evidence>
<evidence type="ECO:0000256" key="8">
    <source>
        <dbReference type="PROSITE-ProRule" id="PRU00282"/>
    </source>
</evidence>
<keyword evidence="11" id="KW-1185">Reference proteome</keyword>
<evidence type="ECO:0000256" key="1">
    <source>
        <dbReference type="ARBA" id="ARBA00004141"/>
    </source>
</evidence>
<keyword evidence="6 10" id="KW-1133">Transmembrane helix</keyword>
<feature type="repeat" description="Solcar" evidence="8">
    <location>
        <begin position="210"/>
        <end position="296"/>
    </location>
</feature>
<sequence length="302" mass="33641">MTEQKNSTQPSTPKQKSVPPVFNFINGGLSGMLATCVVHPMDVLKNRMQLNRDGTSIVMLIKSIMAEEGLTKFYRGLTAGLVRQATYTTTRLGIYNHLLDMWKANKASPPSFMVLCTMGMTAGVCGAFVGTPAEIALVRMSADGRLPPDHRRNYKHVFDAFFRIYKDEGITALWRGCIPTMGRAAVVNVSQLATYSQAKKMIVKTWNVKEGIPLHFWASMVSGLLTSFNSMPFDIAKTRIQNLKVSVKPPSMMSVITKTAQQEGITALWKGFVPTYCRIGPHTVLTFMINEQLTKLSRQYFV</sequence>